<protein>
    <submittedName>
        <fullName evidence="3">Predicted protein</fullName>
    </submittedName>
</protein>
<dbReference type="EMBL" id="GG663742">
    <property type="protein sequence ID" value="EEH55219.1"/>
    <property type="molecule type" value="Genomic_DNA"/>
</dbReference>
<dbReference type="RefSeq" id="XP_003060450.1">
    <property type="nucleotide sequence ID" value="XM_003060404.1"/>
</dbReference>
<dbReference type="AlphaFoldDB" id="C1MXT4"/>
<feature type="signal peptide" evidence="2">
    <location>
        <begin position="1"/>
        <end position="32"/>
    </location>
</feature>
<evidence type="ECO:0000256" key="1">
    <source>
        <dbReference type="SAM" id="MobiDB-lite"/>
    </source>
</evidence>
<sequence>MFTSSRLRPRRIAAALLLAACLCSAHVATARAAEDAAADDDDATFDPPAGLGAGNARHPGSARDVDVDVDAMNARARSLPGGGLHSDVSIACSACAASMHAIKRLKFRPRRTGSMMSAHVDEVDPATGETRNVPYHASTAHFNATLEDACDEESLRVYDRKSTWLGDVAFVRDDVPWGDDALRGKRVDADLALVCARLTTHYRDEIAAHATRRDPSVACVEVGRCGERRDVWTEVLEAAVKLSTRPTALIRMAPVWLSSFALPLLFRSMFFPPREYANIADAVREAASGGGLGEKRGGGKKRR</sequence>
<dbReference type="KEGG" id="mpp:MICPUCDRAFT_60281"/>
<feature type="region of interest" description="Disordered" evidence="1">
    <location>
        <begin position="37"/>
        <end position="63"/>
    </location>
</feature>
<keyword evidence="4" id="KW-1185">Reference proteome</keyword>
<organism evidence="4">
    <name type="scientific">Micromonas pusilla (strain CCMP1545)</name>
    <name type="common">Picoplanktonic green alga</name>
    <dbReference type="NCBI Taxonomy" id="564608"/>
    <lineage>
        <taxon>Eukaryota</taxon>
        <taxon>Viridiplantae</taxon>
        <taxon>Chlorophyta</taxon>
        <taxon>Mamiellophyceae</taxon>
        <taxon>Mamiellales</taxon>
        <taxon>Mamiellaceae</taxon>
        <taxon>Micromonas</taxon>
    </lineage>
</organism>
<dbReference type="Proteomes" id="UP000001876">
    <property type="component" value="Unassembled WGS sequence"/>
</dbReference>
<dbReference type="GeneID" id="9686187"/>
<gene>
    <name evidence="3" type="ORF">MICPUCDRAFT_60281</name>
</gene>
<accession>C1MXT4</accession>
<name>C1MXT4_MICPC</name>
<feature type="chain" id="PRO_5002912239" evidence="2">
    <location>
        <begin position="33"/>
        <end position="303"/>
    </location>
</feature>
<reference evidence="3 4" key="1">
    <citation type="journal article" date="2009" name="Science">
        <title>Green evolution and dynamic adaptations revealed by genomes of the marine picoeukaryotes Micromonas.</title>
        <authorList>
            <person name="Worden A.Z."/>
            <person name="Lee J.H."/>
            <person name="Mock T."/>
            <person name="Rouze P."/>
            <person name="Simmons M.P."/>
            <person name="Aerts A.L."/>
            <person name="Allen A.E."/>
            <person name="Cuvelier M.L."/>
            <person name="Derelle E."/>
            <person name="Everett M.V."/>
            <person name="Foulon E."/>
            <person name="Grimwood J."/>
            <person name="Gundlach H."/>
            <person name="Henrissat B."/>
            <person name="Napoli C."/>
            <person name="McDonald S.M."/>
            <person name="Parker M.S."/>
            <person name="Rombauts S."/>
            <person name="Salamov A."/>
            <person name="Von Dassow P."/>
            <person name="Badger J.H."/>
            <person name="Coutinho P.M."/>
            <person name="Demir E."/>
            <person name="Dubchak I."/>
            <person name="Gentemann C."/>
            <person name="Eikrem W."/>
            <person name="Gready J.E."/>
            <person name="John U."/>
            <person name="Lanier W."/>
            <person name="Lindquist E.A."/>
            <person name="Lucas S."/>
            <person name="Mayer K.F."/>
            <person name="Moreau H."/>
            <person name="Not F."/>
            <person name="Otillar R."/>
            <person name="Panaud O."/>
            <person name="Pangilinan J."/>
            <person name="Paulsen I."/>
            <person name="Piegu B."/>
            <person name="Poliakov A."/>
            <person name="Robbens S."/>
            <person name="Schmutz J."/>
            <person name="Toulza E."/>
            <person name="Wyss T."/>
            <person name="Zelensky A."/>
            <person name="Zhou K."/>
            <person name="Armbrust E.V."/>
            <person name="Bhattacharya D."/>
            <person name="Goodenough U.W."/>
            <person name="Van de Peer Y."/>
            <person name="Grigoriev I.V."/>
        </authorList>
    </citation>
    <scope>NUCLEOTIDE SEQUENCE [LARGE SCALE GENOMIC DNA]</scope>
    <source>
        <strain evidence="3 4">CCMP1545</strain>
    </source>
</reference>
<keyword evidence="2" id="KW-0732">Signal</keyword>
<evidence type="ECO:0000256" key="2">
    <source>
        <dbReference type="SAM" id="SignalP"/>
    </source>
</evidence>
<dbReference type="OMA" id="CARLTTH"/>
<evidence type="ECO:0000313" key="3">
    <source>
        <dbReference type="EMBL" id="EEH55219.1"/>
    </source>
</evidence>
<evidence type="ECO:0000313" key="4">
    <source>
        <dbReference type="Proteomes" id="UP000001876"/>
    </source>
</evidence>
<dbReference type="OrthoDB" id="10605050at2759"/>
<proteinExistence type="predicted"/>